<gene>
    <name evidence="2" type="ORF">GCM10009066_28140</name>
</gene>
<evidence type="ECO:0000313" key="2">
    <source>
        <dbReference type="EMBL" id="GAA0313400.1"/>
    </source>
</evidence>
<dbReference type="Pfam" id="PF26476">
    <property type="entry name" value="DUF8149"/>
    <property type="match status" value="1"/>
</dbReference>
<reference evidence="2 3" key="1">
    <citation type="journal article" date="2019" name="Int. J. Syst. Evol. Microbiol.">
        <title>The Global Catalogue of Microorganisms (GCM) 10K type strain sequencing project: providing services to taxonomists for standard genome sequencing and annotation.</title>
        <authorList>
            <consortium name="The Broad Institute Genomics Platform"/>
            <consortium name="The Broad Institute Genome Sequencing Center for Infectious Disease"/>
            <person name="Wu L."/>
            <person name="Ma J."/>
        </authorList>
    </citation>
    <scope>NUCLEOTIDE SEQUENCE [LARGE SCALE GENOMIC DNA]</scope>
    <source>
        <strain evidence="2 3">JCM 16330</strain>
    </source>
</reference>
<dbReference type="AlphaFoldDB" id="A0AAV3SBS1"/>
<dbReference type="InterPro" id="IPR058462">
    <property type="entry name" value="DUF8149"/>
</dbReference>
<dbReference type="Proteomes" id="UP001500837">
    <property type="component" value="Unassembled WGS sequence"/>
</dbReference>
<dbReference type="EMBL" id="BAAABL010000092">
    <property type="protein sequence ID" value="GAA0313400.1"/>
    <property type="molecule type" value="Genomic_DNA"/>
</dbReference>
<keyword evidence="3" id="KW-1185">Reference proteome</keyword>
<evidence type="ECO:0000313" key="3">
    <source>
        <dbReference type="Proteomes" id="UP001500837"/>
    </source>
</evidence>
<comment type="caution">
    <text evidence="2">The sequence shown here is derived from an EMBL/GenBank/DDBJ whole genome shotgun (WGS) entry which is preliminary data.</text>
</comment>
<name>A0AAV3SBS1_9EURY</name>
<feature type="domain" description="DUF8149" evidence="1">
    <location>
        <begin position="11"/>
        <end position="78"/>
    </location>
</feature>
<organism evidence="2 3">
    <name type="scientific">Halarchaeum salinum</name>
    <dbReference type="NCBI Taxonomy" id="489912"/>
    <lineage>
        <taxon>Archaea</taxon>
        <taxon>Methanobacteriati</taxon>
        <taxon>Methanobacteriota</taxon>
        <taxon>Stenosarchaea group</taxon>
        <taxon>Halobacteria</taxon>
        <taxon>Halobacteriales</taxon>
        <taxon>Halobacteriaceae</taxon>
    </lineage>
</organism>
<sequence>MSPSHKLWLMMSDDEPPTAPVICEACGTTNRVPLPEVADTIERHNERVHGGAEEAEVDPDVADKLADLIARDLGFLDE</sequence>
<accession>A0AAV3SBS1</accession>
<protein>
    <recommendedName>
        <fullName evidence="1">DUF8149 domain-containing protein</fullName>
    </recommendedName>
</protein>
<evidence type="ECO:0000259" key="1">
    <source>
        <dbReference type="Pfam" id="PF26476"/>
    </source>
</evidence>
<proteinExistence type="predicted"/>